<dbReference type="EMBL" id="JASBWV010000031">
    <property type="protein sequence ID" value="KAJ9117714.1"/>
    <property type="molecule type" value="Genomic_DNA"/>
</dbReference>
<dbReference type="Proteomes" id="UP001234202">
    <property type="component" value="Unassembled WGS sequence"/>
</dbReference>
<proteinExistence type="predicted"/>
<sequence>MVPDIGTGTGARGTKRKISGHVVPSAAVASSFYTSAEQQQQQPTATTIPPIQACTAQPVAAVINRGAQSQSPPTLMSMPKTPTKQRIEYVIDLCTPSPAVNKISDPLNLASGDGRTGDDVYVSGSGLGPGSSNGTHHGTTKSGKRIPLAVVPVPNYLLSTVSSPVSSFTQKQQQQQQQRPNEKSEKASYEGYLSLCRLTRQASASQRSFTTTNTTTTNANVIDRDDCDENDDDAAPSVSQVPLAFPLPLTSPLYLLEPTTTNPAAAPTIFQTEPPSNPETNNEFSNPHEHNVQIQVPEMEETEETKRARLAGWKSRNARVVVARSRWSVNARRVAAGKGFIGWRVVPGRGGAGAGAGEAQVAVVAEDDCRSSSYMEGDIDSTYQQQQENQLHQQQKHQQPVTPTDTLHHTRTRYLEQFVSHQHADTYRVDPNPDHAGFRRREWSPVYACAYTNSAKRGGDDGPKILALASESGTIKLIDTRSASTSASSHSSSGSGSAFASAANTTMQFYPHQNAIFDLAWDQADERLLTASGDQLGAVHRLGQAGEVRREAVLNPGGRLIRMGVRVIDVVLTAGRDGNIHMYDLRCTGVFSSDLGIEESRYNRGRASYGAFWDQARLSPVMSVRNAHGVGGGCGRKVTSRSAVRSVTSLLALNTDRNKIASGGSADGVVKFWDIRANLASPRRIYVSEPVAETLDRTADRGRRSRGVISLGEAAGKVYALCNDARIHPHSISSPHLALPTYYTHPALTEPSFYLKLAVSPCEAFLACGTSGGKFAMWNVQRDYLGAWPSGRSSVLEQGSLAGDTLGPVNAIQGIECGFGAGHTRQIGSLAWAADQIATCSDDYSSRLWNPSPVVVKAMREKTVGYEYWAGTVNV</sequence>
<organism evidence="1 2">
    <name type="scientific">Naganishia onofrii</name>
    <dbReference type="NCBI Taxonomy" id="1851511"/>
    <lineage>
        <taxon>Eukaryota</taxon>
        <taxon>Fungi</taxon>
        <taxon>Dikarya</taxon>
        <taxon>Basidiomycota</taxon>
        <taxon>Agaricomycotina</taxon>
        <taxon>Tremellomycetes</taxon>
        <taxon>Filobasidiales</taxon>
        <taxon>Filobasidiaceae</taxon>
        <taxon>Naganishia</taxon>
    </lineage>
</organism>
<accession>A0ACC2X0X5</accession>
<evidence type="ECO:0000313" key="2">
    <source>
        <dbReference type="Proteomes" id="UP001234202"/>
    </source>
</evidence>
<keyword evidence="2" id="KW-1185">Reference proteome</keyword>
<evidence type="ECO:0000313" key="1">
    <source>
        <dbReference type="EMBL" id="KAJ9117714.1"/>
    </source>
</evidence>
<gene>
    <name evidence="1" type="ORF">QFC24_006428</name>
</gene>
<reference evidence="1" key="1">
    <citation type="submission" date="2023-04" db="EMBL/GenBank/DDBJ databases">
        <title>Draft Genome sequencing of Naganishia species isolated from polar environments using Oxford Nanopore Technology.</title>
        <authorList>
            <person name="Leo P."/>
            <person name="Venkateswaran K."/>
        </authorList>
    </citation>
    <scope>NUCLEOTIDE SEQUENCE</scope>
    <source>
        <strain evidence="1">DBVPG 5303</strain>
    </source>
</reference>
<name>A0ACC2X0X5_9TREE</name>
<protein>
    <submittedName>
        <fullName evidence="1">Uncharacterized protein</fullName>
    </submittedName>
</protein>
<comment type="caution">
    <text evidence="1">The sequence shown here is derived from an EMBL/GenBank/DDBJ whole genome shotgun (WGS) entry which is preliminary data.</text>
</comment>